<dbReference type="SUPFAM" id="SSF57783">
    <property type="entry name" value="Zinc beta-ribbon"/>
    <property type="match status" value="1"/>
</dbReference>
<dbReference type="PANTHER" id="PTHR11070">
    <property type="entry name" value="UVRD / RECB / PCRA DNA HELICASE FAMILY MEMBER"/>
    <property type="match status" value="1"/>
</dbReference>
<dbReference type="InterPro" id="IPR014016">
    <property type="entry name" value="UvrD-like_ATP-bd"/>
</dbReference>
<name>A0A1P8DPP0_VIBAL</name>
<evidence type="ECO:0000256" key="5">
    <source>
        <dbReference type="PROSITE-ProRule" id="PRU00560"/>
    </source>
</evidence>
<dbReference type="EMBL" id="KX957969">
    <property type="protein sequence ID" value="APU91092.1"/>
    <property type="molecule type" value="Genomic_DNA"/>
</dbReference>
<dbReference type="GO" id="GO:0003677">
    <property type="term" value="F:DNA binding"/>
    <property type="evidence" value="ECO:0007669"/>
    <property type="project" value="InterPro"/>
</dbReference>
<keyword evidence="2 5" id="KW-0378">Hydrolase</keyword>
<keyword evidence="4 5" id="KW-0067">ATP-binding</keyword>
<dbReference type="InterPro" id="IPR027785">
    <property type="entry name" value="UvrD-like_helicase_C"/>
</dbReference>
<evidence type="ECO:0000256" key="3">
    <source>
        <dbReference type="ARBA" id="ARBA00022806"/>
    </source>
</evidence>
<dbReference type="Pfam" id="PF01396">
    <property type="entry name" value="Zn_ribbon_Top1"/>
    <property type="match status" value="2"/>
</dbReference>
<dbReference type="PANTHER" id="PTHR11070:SF63">
    <property type="entry name" value="DNA HELICASE IV"/>
    <property type="match status" value="1"/>
</dbReference>
<dbReference type="GO" id="GO:0006265">
    <property type="term" value="P:DNA topological change"/>
    <property type="evidence" value="ECO:0007669"/>
    <property type="project" value="InterPro"/>
</dbReference>
<dbReference type="InterPro" id="IPR027417">
    <property type="entry name" value="P-loop_NTPase"/>
</dbReference>
<evidence type="ECO:0000256" key="1">
    <source>
        <dbReference type="ARBA" id="ARBA00022741"/>
    </source>
</evidence>
<organism evidence="7">
    <name type="scientific">Vibrio alginolyticus</name>
    <dbReference type="NCBI Taxonomy" id="663"/>
    <lineage>
        <taxon>Bacteria</taxon>
        <taxon>Pseudomonadati</taxon>
        <taxon>Pseudomonadota</taxon>
        <taxon>Gammaproteobacteria</taxon>
        <taxon>Vibrionales</taxon>
        <taxon>Vibrionaceae</taxon>
        <taxon>Vibrio</taxon>
    </lineage>
</organism>
<dbReference type="GO" id="GO:0016787">
    <property type="term" value="F:hydrolase activity"/>
    <property type="evidence" value="ECO:0007669"/>
    <property type="project" value="UniProtKB-UniRule"/>
</dbReference>
<dbReference type="PROSITE" id="PS51198">
    <property type="entry name" value="UVRD_HELICASE_ATP_BIND"/>
    <property type="match status" value="1"/>
</dbReference>
<keyword evidence="3 5" id="KW-0347">Helicase</keyword>
<dbReference type="Gene3D" id="3.30.65.10">
    <property type="entry name" value="Bacterial Topoisomerase I, domain 1"/>
    <property type="match status" value="1"/>
</dbReference>
<geneLocation type="plasmid" evidence="7">
    <name>pVAS114</name>
</geneLocation>
<dbReference type="GO" id="GO:0005829">
    <property type="term" value="C:cytosol"/>
    <property type="evidence" value="ECO:0007669"/>
    <property type="project" value="TreeGrafter"/>
</dbReference>
<dbReference type="SUPFAM" id="SSF52540">
    <property type="entry name" value="P-loop containing nucleoside triphosphate hydrolases"/>
    <property type="match status" value="1"/>
</dbReference>
<reference evidence="7" key="1">
    <citation type="submission" date="2016-10" db="EMBL/GenBank/DDBJ databases">
        <title>Evolution and Comparative Genomics of Conjugative MDR Plasmids in Vibrio species.</title>
        <authorList>
            <person name="Li R."/>
            <person name="Ye L."/>
            <person name="Wong M.Ho.Yin."/>
            <person name="Zheng Z."/>
            <person name="Chan E.Wai.Chi."/>
            <person name="Chen S."/>
        </authorList>
    </citation>
    <scope>NUCLEOTIDE SEQUENCE</scope>
    <source>
        <plasmid evidence="7">pVAS114</plasmid>
    </source>
</reference>
<dbReference type="GO" id="GO:0005694">
    <property type="term" value="C:chromosome"/>
    <property type="evidence" value="ECO:0007669"/>
    <property type="project" value="InterPro"/>
</dbReference>
<feature type="binding site" evidence="5">
    <location>
        <begin position="214"/>
        <end position="221"/>
    </location>
    <ligand>
        <name>ATP</name>
        <dbReference type="ChEBI" id="CHEBI:30616"/>
    </ligand>
</feature>
<feature type="domain" description="UvrD-like helicase ATP-binding" evidence="6">
    <location>
        <begin position="193"/>
        <end position="654"/>
    </location>
</feature>
<dbReference type="GO" id="GO:0000725">
    <property type="term" value="P:recombinational repair"/>
    <property type="evidence" value="ECO:0007669"/>
    <property type="project" value="TreeGrafter"/>
</dbReference>
<dbReference type="InterPro" id="IPR013498">
    <property type="entry name" value="Topo_IA_Znf"/>
</dbReference>
<accession>A0A1P8DPP0</accession>
<dbReference type="GO" id="GO:0003916">
    <property type="term" value="F:DNA topoisomerase activity"/>
    <property type="evidence" value="ECO:0007669"/>
    <property type="project" value="InterPro"/>
</dbReference>
<dbReference type="Pfam" id="PF13538">
    <property type="entry name" value="UvrD_C_2"/>
    <property type="match status" value="1"/>
</dbReference>
<dbReference type="InterPro" id="IPR000212">
    <property type="entry name" value="DNA_helicase_UvrD/REP"/>
</dbReference>
<dbReference type="Gene3D" id="3.40.50.300">
    <property type="entry name" value="P-loop containing nucleotide triphosphate hydrolases"/>
    <property type="match status" value="3"/>
</dbReference>
<keyword evidence="1 5" id="KW-0547">Nucleotide-binding</keyword>
<dbReference type="AlphaFoldDB" id="A0A1P8DPP0"/>
<dbReference type="GO" id="GO:0005524">
    <property type="term" value="F:ATP binding"/>
    <property type="evidence" value="ECO:0007669"/>
    <property type="project" value="UniProtKB-UniRule"/>
</dbReference>
<evidence type="ECO:0000256" key="2">
    <source>
        <dbReference type="ARBA" id="ARBA00022801"/>
    </source>
</evidence>
<sequence>MLKLKHSHNYMILKTNFIGRLLGVESFSIENNTIYRNGKNGRSEYSLSNTNSFALLESSFFGSRINLKVDGRPIRIKYLAKKGSEEFLDQINNIISDQVTDYITPMFSEFSTNVIKHYPRDSWMEQIAELCQNLNDSYQAQPNEWKRYLSREHMERVEEITSFHPVDASKIRKYHETYQLSQREEFFDVVESNPLTKEQRLGVLRSNDRNMVLAAAGTGKTSVMVAKALDLIDRGLARPSEILVLAYNRAAADELKDRLSDKASKGNISLDSSPHISTFHALGRHLLREAGIPTNMSIFTEDDFALKQWVTSWIHSYISEDPSRIFDLIELSNPPINPFDFKSKAEYERYVRDNDFRTLNNEKVRGYQELLIANFLYVNQIPYKYEAPYVSKRRIDIGFDYKPDFYLSEADIYLEHFGIDRNGNTRVDIDKIAYNNGIEKKRELHIECGTTLIETFHYEWCEGTLLSGLKEKLTELGIVCNPMHPNDIFKKLNDQKALSSWSDLMTKALGAIRVERLEQAEILARFKKSKIQQPKKYSALLDALHQGYVKELQHQNAIDFDDMIIRAIQVVNDGEYQPKWKYVLVDEFQDISAARMEFIKSIISKGPKPSLTVVGDDWQSIYRFSGGKLELTTRFGEMIGLYSLTKLQKTFRYNNSIANTAGQFIMANPEQYEKHIETHTTVDESQVFLLDDKVGMQDGVYERVKEVVDKIRVYDADGSIAVIARYNYLLTDTRSVLSKERLTDNINFWSFHKSKGLEADYCILIGFFQGKSGFPNENRDDAIIEALLPSLDSYPHSEERRLLYVGITRAKKKCYIIANPSAPSDFITELLAPKYELNIASSAFQEQYRRIFKCPNCEDGYLRLVQGQYGEFYSCSSGLGCNVGKARVCSKCRAPSIDTRDASICNNPACNNRLKICSKCGRPMKKRQGKFGEFWGCSGYGINNDQCTSTSKL</sequence>
<protein>
    <submittedName>
        <fullName evidence="7">Helicase IV</fullName>
    </submittedName>
</protein>
<evidence type="ECO:0000313" key="7">
    <source>
        <dbReference type="EMBL" id="APU91092.1"/>
    </source>
</evidence>
<dbReference type="GO" id="GO:0043138">
    <property type="term" value="F:3'-5' DNA helicase activity"/>
    <property type="evidence" value="ECO:0007669"/>
    <property type="project" value="TreeGrafter"/>
</dbReference>
<dbReference type="Pfam" id="PF00580">
    <property type="entry name" value="UvrD-helicase"/>
    <property type="match status" value="1"/>
</dbReference>
<evidence type="ECO:0000259" key="6">
    <source>
        <dbReference type="PROSITE" id="PS51198"/>
    </source>
</evidence>
<evidence type="ECO:0000256" key="4">
    <source>
        <dbReference type="ARBA" id="ARBA00022840"/>
    </source>
</evidence>
<keyword evidence="7" id="KW-0614">Plasmid</keyword>
<proteinExistence type="predicted"/>